<dbReference type="InterPro" id="IPR011006">
    <property type="entry name" value="CheY-like_superfamily"/>
</dbReference>
<dbReference type="InterPro" id="IPR001789">
    <property type="entry name" value="Sig_transdc_resp-reg_receiver"/>
</dbReference>
<organism evidence="4 5">
    <name type="scientific">Parasulfuritortus cantonensis</name>
    <dbReference type="NCBI Taxonomy" id="2528202"/>
    <lineage>
        <taxon>Bacteria</taxon>
        <taxon>Pseudomonadati</taxon>
        <taxon>Pseudomonadota</taxon>
        <taxon>Betaproteobacteria</taxon>
        <taxon>Nitrosomonadales</taxon>
        <taxon>Thiobacillaceae</taxon>
        <taxon>Parasulfuritortus</taxon>
    </lineage>
</organism>
<evidence type="ECO:0000313" key="4">
    <source>
        <dbReference type="EMBL" id="TCJ11877.1"/>
    </source>
</evidence>
<dbReference type="SMART" id="SM00471">
    <property type="entry name" value="HDc"/>
    <property type="match status" value="1"/>
</dbReference>
<dbReference type="InterPro" id="IPR037522">
    <property type="entry name" value="HD_GYP_dom"/>
</dbReference>
<dbReference type="Proteomes" id="UP000295443">
    <property type="component" value="Unassembled WGS sequence"/>
</dbReference>
<dbReference type="OrthoDB" id="9763857at2"/>
<dbReference type="PANTHER" id="PTHR45228">
    <property type="entry name" value="CYCLIC DI-GMP PHOSPHODIESTERASE TM_0186-RELATED"/>
    <property type="match status" value="1"/>
</dbReference>
<dbReference type="InterPro" id="IPR052020">
    <property type="entry name" value="Cyclic_di-GMP/3'3'-cGAMP_PDE"/>
</dbReference>
<dbReference type="PANTHER" id="PTHR45228:SF5">
    <property type="entry name" value="CYCLIC DI-GMP PHOSPHODIESTERASE VC_1348-RELATED"/>
    <property type="match status" value="1"/>
</dbReference>
<proteinExistence type="predicted"/>
<dbReference type="AlphaFoldDB" id="A0A4R1B5T0"/>
<dbReference type="CDD" id="cd19920">
    <property type="entry name" value="REC_PA4781-like"/>
    <property type="match status" value="1"/>
</dbReference>
<dbReference type="GO" id="GO:0000160">
    <property type="term" value="P:phosphorelay signal transduction system"/>
    <property type="evidence" value="ECO:0007669"/>
    <property type="project" value="InterPro"/>
</dbReference>
<feature type="domain" description="Response regulatory" evidence="2">
    <location>
        <begin position="13"/>
        <end position="129"/>
    </location>
</feature>
<accession>A0A4R1B5T0</accession>
<dbReference type="Pfam" id="PF00072">
    <property type="entry name" value="Response_reg"/>
    <property type="match status" value="1"/>
</dbReference>
<dbReference type="SMART" id="SM00448">
    <property type="entry name" value="REC"/>
    <property type="match status" value="1"/>
</dbReference>
<feature type="domain" description="HD-GYP" evidence="3">
    <location>
        <begin position="156"/>
        <end position="395"/>
    </location>
</feature>
<dbReference type="SUPFAM" id="SSF109604">
    <property type="entry name" value="HD-domain/PDEase-like"/>
    <property type="match status" value="1"/>
</dbReference>
<dbReference type="SUPFAM" id="SSF52172">
    <property type="entry name" value="CheY-like"/>
    <property type="match status" value="1"/>
</dbReference>
<dbReference type="CDD" id="cd00077">
    <property type="entry name" value="HDc"/>
    <property type="match status" value="1"/>
</dbReference>
<keyword evidence="5" id="KW-1185">Reference proteome</keyword>
<dbReference type="Gene3D" id="3.40.50.2300">
    <property type="match status" value="1"/>
</dbReference>
<evidence type="ECO:0000259" key="3">
    <source>
        <dbReference type="PROSITE" id="PS51832"/>
    </source>
</evidence>
<dbReference type="RefSeq" id="WP_131448555.1">
    <property type="nucleotide sequence ID" value="NZ_SJZB01000048.1"/>
</dbReference>
<dbReference type="Pfam" id="PF13487">
    <property type="entry name" value="HD_5"/>
    <property type="match status" value="1"/>
</dbReference>
<sequence length="411" mass="45769">MTHSNGPAGPQQTILVVDDTPENLTVLGQLLKPSYRVRVAPSGQRALQIAVTDPKPDLVLLDVMMPGMDGYEVIRQLRDDPVTQDIPVIFVTAMDSIDDEERGLKLGAVDYITKPIKPAIVLARVAAQLELKQARDWLKNQNSYLEAEVERRMRDNQLIQDISIRALASLAETRDTETGNHIRRTQAYVEVLARHLKRHPRFAGFLNEAMIRMVVKSAPLHDIGKVGIPDHILLKPGRLTPEEFETMKRHSRIGGDAIDLAMRGEMDEQEYEALQAHCRLGHNALEAAVEELEQVPLGFLAVAKDIALWHHEKWDGSGYPDGLAGEGIPVAPRLMALADVFDALVSRRIYKEPMPFEQAVELIRDGSGKHFDPDVVSAFLANLDIFGQILERFADTEESLSAKKRAIGLAD</sequence>
<dbReference type="EMBL" id="SJZB01000048">
    <property type="protein sequence ID" value="TCJ11877.1"/>
    <property type="molecule type" value="Genomic_DNA"/>
</dbReference>
<dbReference type="Gene3D" id="1.10.3210.10">
    <property type="entry name" value="Hypothetical protein af1432"/>
    <property type="match status" value="2"/>
</dbReference>
<name>A0A4R1B5T0_9PROT</name>
<dbReference type="InterPro" id="IPR003607">
    <property type="entry name" value="HD/PDEase_dom"/>
</dbReference>
<comment type="caution">
    <text evidence="4">The sequence shown here is derived from an EMBL/GenBank/DDBJ whole genome shotgun (WGS) entry which is preliminary data.</text>
</comment>
<dbReference type="PROSITE" id="PS50110">
    <property type="entry name" value="RESPONSE_REGULATORY"/>
    <property type="match status" value="1"/>
</dbReference>
<evidence type="ECO:0000259" key="2">
    <source>
        <dbReference type="PROSITE" id="PS50110"/>
    </source>
</evidence>
<protein>
    <submittedName>
        <fullName evidence="4">Two-component system response regulator</fullName>
    </submittedName>
</protein>
<gene>
    <name evidence="4" type="ORF">EZJ19_13790</name>
</gene>
<keyword evidence="1" id="KW-0597">Phosphoprotein</keyword>
<feature type="modified residue" description="4-aspartylphosphate" evidence="1">
    <location>
        <position position="62"/>
    </location>
</feature>
<evidence type="ECO:0000313" key="5">
    <source>
        <dbReference type="Proteomes" id="UP000295443"/>
    </source>
</evidence>
<reference evidence="4 5" key="1">
    <citation type="submission" date="2019-03" db="EMBL/GenBank/DDBJ databases">
        <title>Genome sequence of Thiobacillaceae bacterium LSR1, a sulfur-oxidizing bacterium isolated from freshwater sediment.</title>
        <authorList>
            <person name="Li S."/>
        </authorList>
    </citation>
    <scope>NUCLEOTIDE SEQUENCE [LARGE SCALE GENOMIC DNA]</scope>
    <source>
        <strain evidence="4 5">LSR1</strain>
    </source>
</reference>
<dbReference type="GO" id="GO:0008081">
    <property type="term" value="F:phosphoric diester hydrolase activity"/>
    <property type="evidence" value="ECO:0007669"/>
    <property type="project" value="UniProtKB-ARBA"/>
</dbReference>
<evidence type="ECO:0000256" key="1">
    <source>
        <dbReference type="PROSITE-ProRule" id="PRU00169"/>
    </source>
</evidence>
<dbReference type="PROSITE" id="PS51832">
    <property type="entry name" value="HD_GYP"/>
    <property type="match status" value="1"/>
</dbReference>